<organism evidence="2 3">
    <name type="scientific">Peiella sedimenti</name>
    <dbReference type="NCBI Taxonomy" id="3061083"/>
    <lineage>
        <taxon>Bacteria</taxon>
        <taxon>Pseudomonadati</taxon>
        <taxon>Pseudomonadota</taxon>
        <taxon>Alphaproteobacteria</taxon>
        <taxon>Caulobacterales</taxon>
        <taxon>Caulobacteraceae</taxon>
        <taxon>Peiella</taxon>
    </lineage>
</organism>
<dbReference type="RefSeq" id="WP_302108536.1">
    <property type="nucleotide sequence ID" value="NZ_JAUKTR010000001.1"/>
</dbReference>
<evidence type="ECO:0000313" key="2">
    <source>
        <dbReference type="EMBL" id="MDO1558115.1"/>
    </source>
</evidence>
<name>A0ABT8SHR6_9CAUL</name>
<gene>
    <name evidence="2" type="ORF">Q0812_01560</name>
</gene>
<evidence type="ECO:0000256" key="1">
    <source>
        <dbReference type="SAM" id="MobiDB-lite"/>
    </source>
</evidence>
<dbReference type="Proteomes" id="UP001169063">
    <property type="component" value="Unassembled WGS sequence"/>
</dbReference>
<proteinExistence type="predicted"/>
<sequence length="98" mass="11061">MAELFEAVEAETPLGGRTRALNRLGRLWLTVLSTRRSEDKPGEAPPVGSAESLAECRSDPRLTEGRWVRMGGADWRVVHAEPDRPRLGRMTLRLRREP</sequence>
<dbReference type="EMBL" id="JAUKTR010000001">
    <property type="protein sequence ID" value="MDO1558115.1"/>
    <property type="molecule type" value="Genomic_DNA"/>
</dbReference>
<evidence type="ECO:0000313" key="3">
    <source>
        <dbReference type="Proteomes" id="UP001169063"/>
    </source>
</evidence>
<protein>
    <submittedName>
        <fullName evidence="2">Phage head-tail adapter protein</fullName>
    </submittedName>
</protein>
<feature type="region of interest" description="Disordered" evidence="1">
    <location>
        <begin position="35"/>
        <end position="57"/>
    </location>
</feature>
<reference evidence="2" key="1">
    <citation type="submission" date="2023-07" db="EMBL/GenBank/DDBJ databases">
        <title>Brevundimonas soil sp. nov., isolated from the soil of chemical plant.</title>
        <authorList>
            <person name="Wu N."/>
        </authorList>
    </citation>
    <scope>NUCLEOTIDE SEQUENCE</scope>
    <source>
        <strain evidence="2">XZ-24</strain>
    </source>
</reference>
<keyword evidence="3" id="KW-1185">Reference proteome</keyword>
<comment type="caution">
    <text evidence="2">The sequence shown here is derived from an EMBL/GenBank/DDBJ whole genome shotgun (WGS) entry which is preliminary data.</text>
</comment>
<accession>A0ABT8SHR6</accession>